<dbReference type="EMBL" id="CAJVQB010068769">
    <property type="protein sequence ID" value="CAG8842362.1"/>
    <property type="molecule type" value="Genomic_DNA"/>
</dbReference>
<comment type="caution">
    <text evidence="2">The sequence shown here is derived from an EMBL/GenBank/DDBJ whole genome shotgun (WGS) entry which is preliminary data.</text>
</comment>
<accession>A0ABN7WXQ2</accession>
<sequence>QRLSKMLEKTPKANDQNLFENSINSKSASIDLFEKEFNEEFLQINVETTNMEVENELAIEQFFDIGMLEQNQENITEDNLVNSQRSTDSTNEDFCR</sequence>
<gene>
    <name evidence="2" type="ORF">GMARGA_LOCUS35942</name>
</gene>
<feature type="compositionally biased region" description="Polar residues" evidence="1">
    <location>
        <begin position="76"/>
        <end position="89"/>
    </location>
</feature>
<feature type="region of interest" description="Disordered" evidence="1">
    <location>
        <begin position="76"/>
        <end position="96"/>
    </location>
</feature>
<name>A0ABN7WXQ2_GIGMA</name>
<evidence type="ECO:0000313" key="2">
    <source>
        <dbReference type="EMBL" id="CAG8842362.1"/>
    </source>
</evidence>
<dbReference type="Proteomes" id="UP000789901">
    <property type="component" value="Unassembled WGS sequence"/>
</dbReference>
<protein>
    <submittedName>
        <fullName evidence="2">8002_t:CDS:1</fullName>
    </submittedName>
</protein>
<evidence type="ECO:0000313" key="3">
    <source>
        <dbReference type="Proteomes" id="UP000789901"/>
    </source>
</evidence>
<keyword evidence="3" id="KW-1185">Reference proteome</keyword>
<organism evidence="2 3">
    <name type="scientific">Gigaspora margarita</name>
    <dbReference type="NCBI Taxonomy" id="4874"/>
    <lineage>
        <taxon>Eukaryota</taxon>
        <taxon>Fungi</taxon>
        <taxon>Fungi incertae sedis</taxon>
        <taxon>Mucoromycota</taxon>
        <taxon>Glomeromycotina</taxon>
        <taxon>Glomeromycetes</taxon>
        <taxon>Diversisporales</taxon>
        <taxon>Gigasporaceae</taxon>
        <taxon>Gigaspora</taxon>
    </lineage>
</organism>
<feature type="non-terminal residue" evidence="2">
    <location>
        <position position="1"/>
    </location>
</feature>
<reference evidence="2 3" key="1">
    <citation type="submission" date="2021-06" db="EMBL/GenBank/DDBJ databases">
        <authorList>
            <person name="Kallberg Y."/>
            <person name="Tangrot J."/>
            <person name="Rosling A."/>
        </authorList>
    </citation>
    <scope>NUCLEOTIDE SEQUENCE [LARGE SCALE GENOMIC DNA]</scope>
    <source>
        <strain evidence="2 3">120-4 pot B 10/14</strain>
    </source>
</reference>
<evidence type="ECO:0000256" key="1">
    <source>
        <dbReference type="SAM" id="MobiDB-lite"/>
    </source>
</evidence>
<proteinExistence type="predicted"/>